<proteinExistence type="predicted"/>
<reference evidence="3" key="1">
    <citation type="journal article" date="2008" name="Nat. Genet.">
        <title>The Pristionchus pacificus genome provides a unique perspective on nematode lifestyle and parasitism.</title>
        <authorList>
            <person name="Dieterich C."/>
            <person name="Clifton S.W."/>
            <person name="Schuster L.N."/>
            <person name="Chinwalla A."/>
            <person name="Delehaunty K."/>
            <person name="Dinkelacker I."/>
            <person name="Fulton L."/>
            <person name="Fulton R."/>
            <person name="Godfrey J."/>
            <person name="Minx P."/>
            <person name="Mitreva M."/>
            <person name="Roeseler W."/>
            <person name="Tian H."/>
            <person name="Witte H."/>
            <person name="Yang S.P."/>
            <person name="Wilson R.K."/>
            <person name="Sommer R.J."/>
        </authorList>
    </citation>
    <scope>NUCLEOTIDE SEQUENCE [LARGE SCALE GENOMIC DNA]</scope>
    <source>
        <strain evidence="3">PS312</strain>
    </source>
</reference>
<gene>
    <name evidence="2" type="primary">WBGene00283116</name>
</gene>
<sequence length="60" mass="6981">MISGRSEKREIVGKPKIKDHRSKKDQRSSAVSRDPGKSYKFEGFIKIKDQTCNPRPEYNQ</sequence>
<dbReference type="Proteomes" id="UP000005239">
    <property type="component" value="Unassembled WGS sequence"/>
</dbReference>
<feature type="compositionally biased region" description="Basic and acidic residues" evidence="1">
    <location>
        <begin position="1"/>
        <end position="13"/>
    </location>
</feature>
<organism evidence="2 3">
    <name type="scientific">Pristionchus pacificus</name>
    <name type="common">Parasitic nematode worm</name>
    <dbReference type="NCBI Taxonomy" id="54126"/>
    <lineage>
        <taxon>Eukaryota</taxon>
        <taxon>Metazoa</taxon>
        <taxon>Ecdysozoa</taxon>
        <taxon>Nematoda</taxon>
        <taxon>Chromadorea</taxon>
        <taxon>Rhabditida</taxon>
        <taxon>Rhabditina</taxon>
        <taxon>Diplogasteromorpha</taxon>
        <taxon>Diplogasteroidea</taxon>
        <taxon>Neodiplogasteridae</taxon>
        <taxon>Pristionchus</taxon>
    </lineage>
</organism>
<evidence type="ECO:0000313" key="3">
    <source>
        <dbReference type="Proteomes" id="UP000005239"/>
    </source>
</evidence>
<dbReference type="EnsemblMetazoa" id="PPA44747.1">
    <property type="protein sequence ID" value="PPA44747.1"/>
    <property type="gene ID" value="WBGene00283116"/>
</dbReference>
<evidence type="ECO:0000313" key="2">
    <source>
        <dbReference type="EnsemblMetazoa" id="PPA44747.1"/>
    </source>
</evidence>
<reference evidence="2" key="2">
    <citation type="submission" date="2022-06" db="UniProtKB">
        <authorList>
            <consortium name="EnsemblMetazoa"/>
        </authorList>
    </citation>
    <scope>IDENTIFICATION</scope>
    <source>
        <strain evidence="2">PS312</strain>
    </source>
</reference>
<dbReference type="AlphaFoldDB" id="A0A2A6CIJ8"/>
<protein>
    <submittedName>
        <fullName evidence="2">Uncharacterized protein</fullName>
    </submittedName>
</protein>
<evidence type="ECO:0000256" key="1">
    <source>
        <dbReference type="SAM" id="MobiDB-lite"/>
    </source>
</evidence>
<feature type="compositionally biased region" description="Basic residues" evidence="1">
    <location>
        <begin position="15"/>
        <end position="24"/>
    </location>
</feature>
<accession>A0A2A6CIJ8</accession>
<feature type="region of interest" description="Disordered" evidence="1">
    <location>
        <begin position="1"/>
        <end position="39"/>
    </location>
</feature>
<name>A0A2A6CIJ8_PRIPA</name>
<accession>A0A8R1UZN3</accession>
<keyword evidence="3" id="KW-1185">Reference proteome</keyword>